<evidence type="ECO:0000259" key="1">
    <source>
        <dbReference type="Pfam" id="PF05292"/>
    </source>
</evidence>
<dbReference type="Proteomes" id="UP001626550">
    <property type="component" value="Unassembled WGS sequence"/>
</dbReference>
<dbReference type="Gene3D" id="1.20.140.90">
    <property type="entry name" value="Malonyl-CoA decarboxylase, oligemerization domain"/>
    <property type="match status" value="1"/>
</dbReference>
<dbReference type="InterPro" id="IPR038351">
    <property type="entry name" value="MCD_N_sf"/>
</dbReference>
<comment type="caution">
    <text evidence="2">The sequence shown here is derived from an EMBL/GenBank/DDBJ whole genome shotgun (WGS) entry which is preliminary data.</text>
</comment>
<keyword evidence="3" id="KW-1185">Reference proteome</keyword>
<dbReference type="InterPro" id="IPR042303">
    <property type="entry name" value="Malonyl_CoA_deC_C_sf"/>
</dbReference>
<dbReference type="InterPro" id="IPR038917">
    <property type="entry name" value="Malonyl_CoA_deC"/>
</dbReference>
<evidence type="ECO:0000313" key="3">
    <source>
        <dbReference type="Proteomes" id="UP001626550"/>
    </source>
</evidence>
<reference evidence="2 3" key="1">
    <citation type="submission" date="2024-11" db="EMBL/GenBank/DDBJ databases">
        <title>Adaptive evolution of stress response genes in parasites aligns with host niche diversity.</title>
        <authorList>
            <person name="Hahn C."/>
            <person name="Resl P."/>
        </authorList>
    </citation>
    <scope>NUCLEOTIDE SEQUENCE [LARGE SCALE GENOMIC DNA]</scope>
    <source>
        <strain evidence="2">EGGRZ-B1_66</strain>
        <tissue evidence="2">Body</tissue>
    </source>
</reference>
<dbReference type="InterPro" id="IPR007956">
    <property type="entry name" value="Malonyl_CoA_deC_C"/>
</dbReference>
<dbReference type="PANTHER" id="PTHR28641:SF1">
    <property type="entry name" value="MALONYL-COA DECARBOXYLASE, MITOCHONDRIAL"/>
    <property type="match status" value="1"/>
</dbReference>
<dbReference type="PANTHER" id="PTHR28641">
    <property type="match status" value="1"/>
</dbReference>
<sequence length="423" mass="48813">MHQIINDPSYFSSDTVPSKNFEHYSKVHQDFTPAYRQFLINFSKSLEGIEFLVDLREKYLELPFQDKATFPIQLLSYELFRLLQLCFSPAFLKLQRITWGSPTALLERVAVLESVHPIRSWLDLKSRLGPYRRVFVNTHPALGEYQPVIILHTALVDHIPSSVDSLISQQSSIANTEGNLVENRDKIKAAIFYSISSPQKGLKGIELGGVMIKSVVREINREFPKLNIFSTISPIPNFRAWLSEQMNKHVDTLASPAFQSFFTINTGVDEEKKFVMNLRSFLDDNFSSPNQYQEQCPSSEKVYFHFEGQKFEVKDMLIYFCTFYLTCMKSKSNKVLNSVAHFHLTNGAQLWRLNWNANINPRGIQSSFGIMANYRYYIAKTDLLNTQYLEHGTVSLSSSVHEVYQSIPENFRTCKCSHQEFDD</sequence>
<dbReference type="Pfam" id="PF05292">
    <property type="entry name" value="MCD"/>
    <property type="match status" value="1"/>
</dbReference>
<protein>
    <recommendedName>
        <fullName evidence="1">Malonyl-CoA decarboxylase C-terminal domain-containing protein</fullName>
    </recommendedName>
</protein>
<proteinExistence type="predicted"/>
<dbReference type="AlphaFoldDB" id="A0ABD2QJJ3"/>
<feature type="domain" description="Malonyl-CoA decarboxylase C-terminal" evidence="1">
    <location>
        <begin position="90"/>
        <end position="376"/>
    </location>
</feature>
<name>A0ABD2QJJ3_9PLAT</name>
<gene>
    <name evidence="2" type="ORF">Ciccas_002762</name>
</gene>
<accession>A0ABD2QJJ3</accession>
<dbReference type="EMBL" id="JBJKFK010000228">
    <property type="protein sequence ID" value="KAL3318576.1"/>
    <property type="molecule type" value="Genomic_DNA"/>
</dbReference>
<dbReference type="Gene3D" id="3.40.630.150">
    <property type="entry name" value="Malonyl-CoA decarboxylase, catalytic domain"/>
    <property type="match status" value="1"/>
</dbReference>
<evidence type="ECO:0000313" key="2">
    <source>
        <dbReference type="EMBL" id="KAL3318576.1"/>
    </source>
</evidence>
<organism evidence="2 3">
    <name type="scientific">Cichlidogyrus casuarinus</name>
    <dbReference type="NCBI Taxonomy" id="1844966"/>
    <lineage>
        <taxon>Eukaryota</taxon>
        <taxon>Metazoa</taxon>
        <taxon>Spiralia</taxon>
        <taxon>Lophotrochozoa</taxon>
        <taxon>Platyhelminthes</taxon>
        <taxon>Monogenea</taxon>
        <taxon>Monopisthocotylea</taxon>
        <taxon>Dactylogyridea</taxon>
        <taxon>Ancyrocephalidae</taxon>
        <taxon>Cichlidogyrus</taxon>
    </lineage>
</organism>